<evidence type="ECO:0000256" key="1">
    <source>
        <dbReference type="SAM" id="SignalP"/>
    </source>
</evidence>
<sequence length="180" mass="18646">MPAALSLLALATLAGQANAEVADLTPSGFLIRHEIVVDQTPEQAYKTLVNIGGWWNPAHTYSGNARNMSIDAKPGGCFCEQLPNGGVQHLAVVFAKPGQLLRMAGALGPLQGSGVAGSMSWQISANPGATPDKPSSKLVMTYSVGGYMQGGFEKIAPAVNGVLGEQVGRLKNFANTGKPD</sequence>
<reference evidence="2" key="1">
    <citation type="journal article" date="2014" name="Int. J. Syst. Evol. Microbiol.">
        <title>Complete genome sequence of Corynebacterium casei LMG S-19264T (=DSM 44701T), isolated from a smear-ripened cheese.</title>
        <authorList>
            <consortium name="US DOE Joint Genome Institute (JGI-PGF)"/>
            <person name="Walter F."/>
            <person name="Albersmeier A."/>
            <person name="Kalinowski J."/>
            <person name="Ruckert C."/>
        </authorList>
    </citation>
    <scope>NUCLEOTIDE SEQUENCE</scope>
    <source>
        <strain evidence="2">CGMCC 1.10998</strain>
    </source>
</reference>
<feature type="signal peptide" evidence="1">
    <location>
        <begin position="1"/>
        <end position="19"/>
    </location>
</feature>
<proteinExistence type="predicted"/>
<name>A0A916ULI1_9BURK</name>
<gene>
    <name evidence="2" type="ORF">GCM10011396_26040</name>
</gene>
<feature type="chain" id="PRO_5037064713" evidence="1">
    <location>
        <begin position="20"/>
        <end position="180"/>
    </location>
</feature>
<keyword evidence="3" id="KW-1185">Reference proteome</keyword>
<evidence type="ECO:0000313" key="2">
    <source>
        <dbReference type="EMBL" id="GGC77665.1"/>
    </source>
</evidence>
<accession>A0A916ULI1</accession>
<dbReference type="Proteomes" id="UP000637423">
    <property type="component" value="Unassembled WGS sequence"/>
</dbReference>
<dbReference type="Gene3D" id="3.30.530.20">
    <property type="match status" value="1"/>
</dbReference>
<dbReference type="SUPFAM" id="SSF55961">
    <property type="entry name" value="Bet v1-like"/>
    <property type="match status" value="1"/>
</dbReference>
<reference evidence="2" key="2">
    <citation type="submission" date="2020-09" db="EMBL/GenBank/DDBJ databases">
        <authorList>
            <person name="Sun Q."/>
            <person name="Zhou Y."/>
        </authorList>
    </citation>
    <scope>NUCLEOTIDE SEQUENCE</scope>
    <source>
        <strain evidence="2">CGMCC 1.10998</strain>
    </source>
</reference>
<organism evidence="2 3">
    <name type="scientific">Undibacterium terreum</name>
    <dbReference type="NCBI Taxonomy" id="1224302"/>
    <lineage>
        <taxon>Bacteria</taxon>
        <taxon>Pseudomonadati</taxon>
        <taxon>Pseudomonadota</taxon>
        <taxon>Betaproteobacteria</taxon>
        <taxon>Burkholderiales</taxon>
        <taxon>Oxalobacteraceae</taxon>
        <taxon>Undibacterium</taxon>
    </lineage>
</organism>
<dbReference type="AlphaFoldDB" id="A0A916ULI1"/>
<protein>
    <submittedName>
        <fullName evidence="2">ATPase</fullName>
    </submittedName>
</protein>
<dbReference type="EMBL" id="BMED01000002">
    <property type="protein sequence ID" value="GGC77665.1"/>
    <property type="molecule type" value="Genomic_DNA"/>
</dbReference>
<evidence type="ECO:0000313" key="3">
    <source>
        <dbReference type="Proteomes" id="UP000637423"/>
    </source>
</evidence>
<comment type="caution">
    <text evidence="2">The sequence shown here is derived from an EMBL/GenBank/DDBJ whole genome shotgun (WGS) entry which is preliminary data.</text>
</comment>
<dbReference type="InterPro" id="IPR023393">
    <property type="entry name" value="START-like_dom_sf"/>
</dbReference>
<keyword evidence="1" id="KW-0732">Signal</keyword>